<dbReference type="InterPro" id="IPR012885">
    <property type="entry name" value="F-box_Sdz-33"/>
</dbReference>
<reference evidence="3" key="1">
    <citation type="submission" date="2016-11" db="UniProtKB">
        <authorList>
            <consortium name="WormBaseParasite"/>
        </authorList>
    </citation>
    <scope>IDENTIFICATION</scope>
</reference>
<protein>
    <submittedName>
        <fullName evidence="3">F-box domain-containing protein</fullName>
    </submittedName>
</protein>
<organism evidence="2 3">
    <name type="scientific">Caenorhabditis tropicalis</name>
    <dbReference type="NCBI Taxonomy" id="1561998"/>
    <lineage>
        <taxon>Eukaryota</taxon>
        <taxon>Metazoa</taxon>
        <taxon>Ecdysozoa</taxon>
        <taxon>Nematoda</taxon>
        <taxon>Chromadorea</taxon>
        <taxon>Rhabditida</taxon>
        <taxon>Rhabditina</taxon>
        <taxon>Rhabditomorpha</taxon>
        <taxon>Rhabditoidea</taxon>
        <taxon>Rhabditidae</taxon>
        <taxon>Peloderinae</taxon>
        <taxon>Caenorhabditis</taxon>
    </lineage>
</organism>
<dbReference type="InterPro" id="IPR001810">
    <property type="entry name" value="F-box_dom"/>
</dbReference>
<dbReference type="Pfam" id="PF07735">
    <property type="entry name" value="FBA_2"/>
    <property type="match status" value="1"/>
</dbReference>
<name>A0A1I7U460_9PELO</name>
<evidence type="ECO:0000313" key="2">
    <source>
        <dbReference type="Proteomes" id="UP000095282"/>
    </source>
</evidence>
<dbReference type="SUPFAM" id="SSF81383">
    <property type="entry name" value="F-box domain"/>
    <property type="match status" value="1"/>
</dbReference>
<accession>A0A1I7U460</accession>
<evidence type="ECO:0000259" key="1">
    <source>
        <dbReference type="PROSITE" id="PS50181"/>
    </source>
</evidence>
<keyword evidence="2" id="KW-1185">Reference proteome</keyword>
<proteinExistence type="predicted"/>
<dbReference type="Proteomes" id="UP000095282">
    <property type="component" value="Unplaced"/>
</dbReference>
<dbReference type="eggNOG" id="KOG2501">
    <property type="taxonomic scope" value="Eukaryota"/>
</dbReference>
<dbReference type="WBParaSite" id="Csp11.Scaffold629.g14666.t1">
    <property type="protein sequence ID" value="Csp11.Scaffold629.g14666.t1"/>
    <property type="gene ID" value="Csp11.Scaffold629.g14666"/>
</dbReference>
<evidence type="ECO:0000313" key="3">
    <source>
        <dbReference type="WBParaSite" id="Csp11.Scaffold629.g14666.t1"/>
    </source>
</evidence>
<dbReference type="PROSITE" id="PS50181">
    <property type="entry name" value="FBOX"/>
    <property type="match status" value="1"/>
</dbReference>
<dbReference type="Pfam" id="PF00646">
    <property type="entry name" value="F-box"/>
    <property type="match status" value="1"/>
</dbReference>
<dbReference type="InterPro" id="IPR036047">
    <property type="entry name" value="F-box-like_dom_sf"/>
</dbReference>
<feature type="domain" description="F-box" evidence="1">
    <location>
        <begin position="1"/>
        <end position="52"/>
    </location>
</feature>
<dbReference type="STRING" id="1561998.A0A1I7U460"/>
<dbReference type="AlphaFoldDB" id="A0A1I7U460"/>
<dbReference type="PANTHER" id="PTHR21503:SF50">
    <property type="entry name" value="F-BOX DOMAIN-CONTAINING PROTEIN"/>
    <property type="match status" value="1"/>
</dbReference>
<sequence>MESLEDLSRDVTEHVAKHLNPVDLIELAFVSSAWDRLIKSFRIHIREVYLSLRGLAYGDEKGVADILLGVRLVQRGFVHFFFYKKTVEELREIQNDPRTSIKYFDGIPMECQVDQSNVKIYTVDPIESFISVMNHVILLFNGPIHHVQLANCCPKTDVVITPLLRRPKFLECTKMTIPNGQRISNHLLRLFLGLPNLQNFHCFAGPISQFTFIKPINIRYFSTCFGEWINRRTLYSLNSESIDLVDPRLSLQDLNAYIKKWLEEEESKIFKRLYIIFCRGWKFEDDEIKGDEKIFEGIEWKKYDEKTSKRPRYYVDKVKGKFDMKNARDIQRSDGTLATVRTESDSFLFVVWKYSE</sequence>
<dbReference type="PANTHER" id="PTHR21503">
    <property type="entry name" value="F-BOX-CONTAINING HYPOTHETICAL PROTEIN C.ELEGANS"/>
    <property type="match status" value="1"/>
</dbReference>